<dbReference type="GO" id="GO:0005829">
    <property type="term" value="C:cytosol"/>
    <property type="evidence" value="ECO:0007669"/>
    <property type="project" value="TreeGrafter"/>
</dbReference>
<dbReference type="GO" id="GO:0017168">
    <property type="term" value="F:5-oxoprolinase (ATP-hydrolyzing) activity"/>
    <property type="evidence" value="ECO:0007669"/>
    <property type="project" value="UniProtKB-EC"/>
</dbReference>
<evidence type="ECO:0000313" key="2">
    <source>
        <dbReference type="EMBL" id="CDX58818.1"/>
    </source>
</evidence>
<dbReference type="EC" id="3.5.2.9" evidence="2"/>
<dbReference type="Proteomes" id="UP000182888">
    <property type="component" value="Unassembled WGS sequence"/>
</dbReference>
<dbReference type="PANTHER" id="PTHR11365">
    <property type="entry name" value="5-OXOPROLINASE RELATED"/>
    <property type="match status" value="1"/>
</dbReference>
<dbReference type="InterPro" id="IPR003692">
    <property type="entry name" value="Hydantoinase_B"/>
</dbReference>
<gene>
    <name evidence="2" type="ORF">MPL1032_240270</name>
</gene>
<evidence type="ECO:0000313" key="3">
    <source>
        <dbReference type="Proteomes" id="UP000182888"/>
    </source>
</evidence>
<evidence type="ECO:0000259" key="1">
    <source>
        <dbReference type="Pfam" id="PF02538"/>
    </source>
</evidence>
<dbReference type="AlphaFoldDB" id="A0A0K2W0S8"/>
<proteinExistence type="predicted"/>
<dbReference type="InterPro" id="IPR045079">
    <property type="entry name" value="Oxoprolinase-like"/>
</dbReference>
<dbReference type="Pfam" id="PF02538">
    <property type="entry name" value="Hydantoinase_B"/>
    <property type="match status" value="1"/>
</dbReference>
<name>A0A0K2W0S8_MESPL</name>
<dbReference type="EMBL" id="CCND01000017">
    <property type="protein sequence ID" value="CDX58818.1"/>
    <property type="molecule type" value="Genomic_DNA"/>
</dbReference>
<dbReference type="PANTHER" id="PTHR11365:SF23">
    <property type="entry name" value="HYPOTHETICAL 5-OXOPROLINASE (EUROFUNG)-RELATED"/>
    <property type="match status" value="1"/>
</dbReference>
<sequence length="774" mass="83246">MNIAVSHPSEARRRAASLLDGYMPGEKLIVDPSVAFHRDYEKNLDPVTYEVLRSKFWNLNWDHQEALRRASGSLVVVYGFDFNTSIQTEEGEGVVFGPGNLFFAGCADLCVKWTLEHRSGGSGINPGDVFIQNDPWVGTNHQMDTAVFAPVFVDGKLFAWVYNVVHQRELGGLEPGGFVQQAQDVYSEATFMPPIKIVDRGELREDVLDMWVRRSRLPDLMTLETKAQLAGVQFAKRRLEEMIERYGAGVVKGAMRGVIDNAARTVGRRLEKLPDATWGDLRYVAGSSPGDKNLYKLGLTFEKRGDRLLVTNEGTDRSVGSFNITRGVLRAVIANVFIPLLAYDQFLCGAGVLRQIDFLVEGGDRITSARHPAAVSTSIGMCTAGAQAHYLAAKMLSADPELGAHVFAASCLHTLVVNQVFGRDENGVPYANFPFDSVVGAIGAFTFRDGIDHGGGILSMMNPVGSCEGYEREIPFLYLYRKEMPASGGHGQFRGGCSFVSGFTGHRTDHAFISSGGLFQTVTQGLGLVGGFPATAGLMRHATGTDVPALLAGGRLPGGSEELEQLVPDLAPPPTKKFDNRLAEGDVFESWAQPGAGYGDPLLRDPQLVASDASSGRLLDGDALRIYGVVLNDAGSVDADATAQAREKAYEQRLSQAGKPRRPGLPRPSGKVIGKVLATVNVCESAEGPVLACSHCGTGLGTGETGYRAGCAELDMPLPSISPYFGDPSTQVTDALVFRRFLCPSCGSALDGVICRPADEPFNDITVTHEGTRS</sequence>
<accession>A0A0K2W0S8</accession>
<reference evidence="3" key="1">
    <citation type="submission" date="2014-08" db="EMBL/GenBank/DDBJ databases">
        <authorList>
            <person name="Edwards T."/>
        </authorList>
    </citation>
    <scope>NUCLEOTIDE SEQUENCE [LARGE SCALE GENOMIC DNA]</scope>
</reference>
<feature type="domain" description="Hydantoinase B/oxoprolinase" evidence="1">
    <location>
        <begin position="45"/>
        <end position="601"/>
    </location>
</feature>
<protein>
    <submittedName>
        <fullName evidence="2">Putative 5-oxoprolinase (ATP-hydrolyzing)</fullName>
        <ecNumber evidence="2">3.5.2.9</ecNumber>
    </submittedName>
</protein>
<organism evidence="2 3">
    <name type="scientific">Mesorhizobium plurifarium</name>
    <dbReference type="NCBI Taxonomy" id="69974"/>
    <lineage>
        <taxon>Bacteria</taxon>
        <taxon>Pseudomonadati</taxon>
        <taxon>Pseudomonadota</taxon>
        <taxon>Alphaproteobacteria</taxon>
        <taxon>Hyphomicrobiales</taxon>
        <taxon>Phyllobacteriaceae</taxon>
        <taxon>Mesorhizobium</taxon>
    </lineage>
</organism>
<keyword evidence="2" id="KW-0378">Hydrolase</keyword>
<dbReference type="GO" id="GO:0006749">
    <property type="term" value="P:glutathione metabolic process"/>
    <property type="evidence" value="ECO:0007669"/>
    <property type="project" value="TreeGrafter"/>
</dbReference>